<sequence length="230" mass="26547">MPKQKANTHLLKEVFRNKPISELQELSASLGTSKRTVMRYLRKVGYHTSYNLNSRYYALEGTPQFNEQGLWGFEGIWFSRYATLRKTVRSLVEKSEAGMTSSELKRELHVRVDSRMSIFVTDGEVSSERYGHICVYYSAKGPRRDVQMANRAKTLKKAKKTDTGRKKVISNREMAMNVIETLVTKIEHPDWEAVEISKDLVRRGIDMPVEGVEATFEFLKLSKKNSKRET</sequence>
<proteinExistence type="predicted"/>
<dbReference type="AlphaFoldDB" id="A0A0F9JYP7"/>
<name>A0A0F9JYP7_9ZZZZ</name>
<accession>A0A0F9JYP7</accession>
<dbReference type="EMBL" id="LAZR01010318">
    <property type="protein sequence ID" value="KKM67611.1"/>
    <property type="molecule type" value="Genomic_DNA"/>
</dbReference>
<reference evidence="1" key="1">
    <citation type="journal article" date="2015" name="Nature">
        <title>Complex archaea that bridge the gap between prokaryotes and eukaryotes.</title>
        <authorList>
            <person name="Spang A."/>
            <person name="Saw J.H."/>
            <person name="Jorgensen S.L."/>
            <person name="Zaremba-Niedzwiedzka K."/>
            <person name="Martijn J."/>
            <person name="Lind A.E."/>
            <person name="van Eijk R."/>
            <person name="Schleper C."/>
            <person name="Guy L."/>
            <person name="Ettema T.J."/>
        </authorList>
    </citation>
    <scope>NUCLEOTIDE SEQUENCE</scope>
</reference>
<comment type="caution">
    <text evidence="1">The sequence shown here is derived from an EMBL/GenBank/DDBJ whole genome shotgun (WGS) entry which is preliminary data.</text>
</comment>
<evidence type="ECO:0000313" key="1">
    <source>
        <dbReference type="EMBL" id="KKM67611.1"/>
    </source>
</evidence>
<gene>
    <name evidence="1" type="ORF">LCGC14_1469370</name>
</gene>
<protein>
    <submittedName>
        <fullName evidence="1">Uncharacterized protein</fullName>
    </submittedName>
</protein>
<organism evidence="1">
    <name type="scientific">marine sediment metagenome</name>
    <dbReference type="NCBI Taxonomy" id="412755"/>
    <lineage>
        <taxon>unclassified sequences</taxon>
        <taxon>metagenomes</taxon>
        <taxon>ecological metagenomes</taxon>
    </lineage>
</organism>